<protein>
    <submittedName>
        <fullName evidence="1">Abi-like protein</fullName>
    </submittedName>
</protein>
<name>A0A1H6MK53_9FLAO</name>
<accession>A0A1H6MK53</accession>
<organism evidence="1 2">
    <name type="scientific">Paenimyroides marinum</name>
    <dbReference type="NCBI Taxonomy" id="1159016"/>
    <lineage>
        <taxon>Bacteria</taxon>
        <taxon>Pseudomonadati</taxon>
        <taxon>Bacteroidota</taxon>
        <taxon>Flavobacteriia</taxon>
        <taxon>Flavobacteriales</taxon>
        <taxon>Flavobacteriaceae</taxon>
        <taxon>Paenimyroides</taxon>
    </lineage>
</organism>
<dbReference type="EMBL" id="FNXE01000063">
    <property type="protein sequence ID" value="SEI02092.1"/>
    <property type="molecule type" value="Genomic_DNA"/>
</dbReference>
<gene>
    <name evidence="1" type="ORF">SAMN02927937_02783</name>
</gene>
<dbReference type="Proteomes" id="UP000199634">
    <property type="component" value="Unassembled WGS sequence"/>
</dbReference>
<proteinExistence type="predicted"/>
<dbReference type="RefSeq" id="WP_091102558.1">
    <property type="nucleotide sequence ID" value="NZ_FNXE01000063.1"/>
</dbReference>
<dbReference type="STRING" id="1159016.SAMN02927937_02783"/>
<reference evidence="1 2" key="1">
    <citation type="submission" date="2016-10" db="EMBL/GenBank/DDBJ databases">
        <authorList>
            <person name="de Groot N.N."/>
        </authorList>
    </citation>
    <scope>NUCLEOTIDE SEQUENCE [LARGE SCALE GENOMIC DNA]</scope>
    <source>
        <strain evidence="1 2">CGMCC 1.10825</strain>
    </source>
</reference>
<sequence length="210" mass="25219">MTEQQLKYYLSQPRFNVYLAKTNNDFSKAYQLYKVNIELSEAFYPILSVLEVSLRNAINETLKTHFQDEYWFKNSLPVEFLPFVAEATQKLTAQRKTITADRIVAELNFGFWNRLFNRKHTSLLWKPLRLIFKNTPKHLRQRDTISDSLYRIRTLRNRIYHYEPIFGNLQDIENQHNEILTFITWIDNDLPKLLTDIDRFNNILQKAKVI</sequence>
<dbReference type="OrthoDB" id="9813050at2"/>
<keyword evidence="2" id="KW-1185">Reference proteome</keyword>
<evidence type="ECO:0000313" key="2">
    <source>
        <dbReference type="Proteomes" id="UP000199634"/>
    </source>
</evidence>
<dbReference type="AlphaFoldDB" id="A0A1H6MK53"/>
<evidence type="ECO:0000313" key="1">
    <source>
        <dbReference type="EMBL" id="SEI02092.1"/>
    </source>
</evidence>